<dbReference type="Proteomes" id="UP000190657">
    <property type="component" value="Unassembled WGS sequence"/>
</dbReference>
<evidence type="ECO:0000256" key="1">
    <source>
        <dbReference type="ARBA" id="ARBA00002324"/>
    </source>
</evidence>
<keyword evidence="3 10" id="KW-0662">Pyridine nucleotide biosynthesis</keyword>
<keyword evidence="6 10" id="KW-0547">Nucleotide-binding</keyword>
<dbReference type="InterPro" id="IPR004821">
    <property type="entry name" value="Cyt_trans-like"/>
</dbReference>
<sequence length="195" mass="22728">MKTGIFGGAFNPVHNGHLALAEQYKKALSLDRIIFIPTANPPHKSSDELIDGKHRINMLELCVGENELVSDIEFMRDGKSYTYLTICELKEKYRDDEFFLIVGADQFFYFEKWYKFEEILSACTVVTAAREKNQYDEMLEFKAEHPKLKDVVVSEFDVIDISSSQIRDMIKNGEDVSYYIPESVNRYIKEHRLYV</sequence>
<name>A0A1T4L5X0_9FIRM</name>
<dbReference type="Gene3D" id="3.40.50.620">
    <property type="entry name" value="HUPs"/>
    <property type="match status" value="1"/>
</dbReference>
<dbReference type="NCBIfam" id="TIGR00482">
    <property type="entry name" value="nicotinate (nicotinamide) nucleotide adenylyltransferase"/>
    <property type="match status" value="1"/>
</dbReference>
<dbReference type="CDD" id="cd02165">
    <property type="entry name" value="NMNAT"/>
    <property type="match status" value="1"/>
</dbReference>
<dbReference type="Pfam" id="PF01467">
    <property type="entry name" value="CTP_transf_like"/>
    <property type="match status" value="1"/>
</dbReference>
<dbReference type="InterPro" id="IPR005248">
    <property type="entry name" value="NadD/NMNAT"/>
</dbReference>
<evidence type="ECO:0000313" key="12">
    <source>
        <dbReference type="EMBL" id="SJZ49983.1"/>
    </source>
</evidence>
<reference evidence="12 13" key="1">
    <citation type="submission" date="2017-02" db="EMBL/GenBank/DDBJ databases">
        <authorList>
            <person name="Peterson S.W."/>
        </authorList>
    </citation>
    <scope>NUCLEOTIDE SEQUENCE [LARGE SCALE GENOMIC DNA]</scope>
    <source>
        <strain evidence="12 13">ATCC 51222</strain>
    </source>
</reference>
<keyword evidence="7 10" id="KW-0067">ATP-binding</keyword>
<dbReference type="GO" id="GO:0009435">
    <property type="term" value="P:NAD+ biosynthetic process"/>
    <property type="evidence" value="ECO:0007669"/>
    <property type="project" value="UniProtKB-UniRule"/>
</dbReference>
<dbReference type="AlphaFoldDB" id="A0A1T4L5X0"/>
<accession>A0A1T4L5X0</accession>
<gene>
    <name evidence="10" type="primary">nadD</name>
    <name evidence="12" type="ORF">SAMN02745114_00774</name>
</gene>
<evidence type="ECO:0000256" key="5">
    <source>
        <dbReference type="ARBA" id="ARBA00022695"/>
    </source>
</evidence>
<dbReference type="HAMAP" id="MF_00244">
    <property type="entry name" value="NaMN_adenylyltr"/>
    <property type="match status" value="1"/>
</dbReference>
<keyword evidence="8 10" id="KW-0520">NAD</keyword>
<comment type="pathway">
    <text evidence="2 10">Cofactor biosynthesis; NAD(+) biosynthesis; deamido-NAD(+) from nicotinate D-ribonucleotide: step 1/1.</text>
</comment>
<dbReference type="EC" id="2.7.7.18" evidence="10"/>
<dbReference type="GO" id="GO:0005524">
    <property type="term" value="F:ATP binding"/>
    <property type="evidence" value="ECO:0007669"/>
    <property type="project" value="UniProtKB-KW"/>
</dbReference>
<dbReference type="RefSeq" id="WP_078768261.1">
    <property type="nucleotide sequence ID" value="NZ_FUWW01000006.1"/>
</dbReference>
<comment type="similarity">
    <text evidence="10">Belongs to the NadD family.</text>
</comment>
<evidence type="ECO:0000256" key="2">
    <source>
        <dbReference type="ARBA" id="ARBA00005019"/>
    </source>
</evidence>
<evidence type="ECO:0000256" key="3">
    <source>
        <dbReference type="ARBA" id="ARBA00022642"/>
    </source>
</evidence>
<dbReference type="PANTHER" id="PTHR39321">
    <property type="entry name" value="NICOTINATE-NUCLEOTIDE ADENYLYLTRANSFERASE-RELATED"/>
    <property type="match status" value="1"/>
</dbReference>
<dbReference type="NCBIfam" id="TIGR00125">
    <property type="entry name" value="cyt_tran_rel"/>
    <property type="match status" value="1"/>
</dbReference>
<evidence type="ECO:0000259" key="11">
    <source>
        <dbReference type="Pfam" id="PF01467"/>
    </source>
</evidence>
<keyword evidence="5 10" id="KW-0548">Nucleotidyltransferase</keyword>
<evidence type="ECO:0000256" key="6">
    <source>
        <dbReference type="ARBA" id="ARBA00022741"/>
    </source>
</evidence>
<dbReference type="NCBIfam" id="NF000840">
    <property type="entry name" value="PRK00071.1-3"/>
    <property type="match status" value="1"/>
</dbReference>
<comment type="catalytic activity">
    <reaction evidence="9 10">
        <text>nicotinate beta-D-ribonucleotide + ATP + H(+) = deamido-NAD(+) + diphosphate</text>
        <dbReference type="Rhea" id="RHEA:22860"/>
        <dbReference type="ChEBI" id="CHEBI:15378"/>
        <dbReference type="ChEBI" id="CHEBI:30616"/>
        <dbReference type="ChEBI" id="CHEBI:33019"/>
        <dbReference type="ChEBI" id="CHEBI:57502"/>
        <dbReference type="ChEBI" id="CHEBI:58437"/>
        <dbReference type="EC" id="2.7.7.18"/>
    </reaction>
</comment>
<keyword evidence="4 10" id="KW-0808">Transferase</keyword>
<evidence type="ECO:0000256" key="7">
    <source>
        <dbReference type="ARBA" id="ARBA00022840"/>
    </source>
</evidence>
<dbReference type="UniPathway" id="UPA00253">
    <property type="reaction ID" value="UER00332"/>
</dbReference>
<dbReference type="STRING" id="290054.SAMN02745114_00774"/>
<dbReference type="EMBL" id="FUWW01000006">
    <property type="protein sequence ID" value="SJZ49983.1"/>
    <property type="molecule type" value="Genomic_DNA"/>
</dbReference>
<dbReference type="SUPFAM" id="SSF52374">
    <property type="entry name" value="Nucleotidylyl transferase"/>
    <property type="match status" value="1"/>
</dbReference>
<comment type="function">
    <text evidence="1 10">Catalyzes the reversible adenylation of nicotinate mononucleotide (NaMN) to nicotinic acid adenine dinucleotide (NaAD).</text>
</comment>
<dbReference type="InterPro" id="IPR014729">
    <property type="entry name" value="Rossmann-like_a/b/a_fold"/>
</dbReference>
<keyword evidence="13" id="KW-1185">Reference proteome</keyword>
<dbReference type="OrthoDB" id="5295945at2"/>
<feature type="domain" description="Cytidyltransferase-like" evidence="11">
    <location>
        <begin position="5"/>
        <end position="168"/>
    </location>
</feature>
<evidence type="ECO:0000256" key="9">
    <source>
        <dbReference type="ARBA" id="ARBA00048721"/>
    </source>
</evidence>
<evidence type="ECO:0000256" key="10">
    <source>
        <dbReference type="HAMAP-Rule" id="MF_00244"/>
    </source>
</evidence>
<dbReference type="PANTHER" id="PTHR39321:SF3">
    <property type="entry name" value="PHOSPHOPANTETHEINE ADENYLYLTRANSFERASE"/>
    <property type="match status" value="1"/>
</dbReference>
<proteinExistence type="inferred from homology"/>
<protein>
    <recommendedName>
        <fullName evidence="10">Probable nicotinate-nucleotide adenylyltransferase</fullName>
        <ecNumber evidence="10">2.7.7.18</ecNumber>
    </recommendedName>
    <alternativeName>
        <fullName evidence="10">Deamido-NAD(+) diphosphorylase</fullName>
    </alternativeName>
    <alternativeName>
        <fullName evidence="10">Deamido-NAD(+) pyrophosphorylase</fullName>
    </alternativeName>
    <alternativeName>
        <fullName evidence="10">Nicotinate mononucleotide adenylyltransferase</fullName>
        <shortName evidence="10">NaMN adenylyltransferase</shortName>
    </alternativeName>
</protein>
<evidence type="ECO:0000256" key="8">
    <source>
        <dbReference type="ARBA" id="ARBA00023027"/>
    </source>
</evidence>
<dbReference type="GO" id="GO:0004515">
    <property type="term" value="F:nicotinate-nucleotide adenylyltransferase activity"/>
    <property type="evidence" value="ECO:0007669"/>
    <property type="project" value="UniProtKB-UniRule"/>
</dbReference>
<organism evidence="12 13">
    <name type="scientific">Eubacterium coprostanoligenes</name>
    <dbReference type="NCBI Taxonomy" id="290054"/>
    <lineage>
        <taxon>Bacteria</taxon>
        <taxon>Bacillati</taxon>
        <taxon>Bacillota</taxon>
        <taxon>Clostridia</taxon>
        <taxon>Eubacteriales</taxon>
        <taxon>Eubacteriaceae</taxon>
        <taxon>Eubacterium</taxon>
    </lineage>
</organism>
<evidence type="ECO:0000313" key="13">
    <source>
        <dbReference type="Proteomes" id="UP000190657"/>
    </source>
</evidence>
<evidence type="ECO:0000256" key="4">
    <source>
        <dbReference type="ARBA" id="ARBA00022679"/>
    </source>
</evidence>